<feature type="transmembrane region" description="Helical" evidence="1">
    <location>
        <begin position="97"/>
        <end position="120"/>
    </location>
</feature>
<comment type="caution">
    <text evidence="2">The sequence shown here is derived from an EMBL/GenBank/DDBJ whole genome shotgun (WGS) entry which is preliminary data.</text>
</comment>
<evidence type="ECO:0000256" key="1">
    <source>
        <dbReference type="SAM" id="Phobius"/>
    </source>
</evidence>
<feature type="transmembrane region" description="Helical" evidence="1">
    <location>
        <begin position="132"/>
        <end position="153"/>
    </location>
</feature>
<proteinExistence type="predicted"/>
<feature type="transmembrane region" description="Helical" evidence="1">
    <location>
        <begin position="277"/>
        <end position="297"/>
    </location>
</feature>
<feature type="transmembrane region" description="Helical" evidence="1">
    <location>
        <begin position="54"/>
        <end position="77"/>
    </location>
</feature>
<keyword evidence="1" id="KW-1133">Transmembrane helix</keyword>
<feature type="transmembrane region" description="Helical" evidence="1">
    <location>
        <begin position="12"/>
        <end position="33"/>
    </location>
</feature>
<dbReference type="AlphaFoldDB" id="A0A8H5BDZ7"/>
<dbReference type="Proteomes" id="UP000567179">
    <property type="component" value="Unassembled WGS sequence"/>
</dbReference>
<gene>
    <name evidence="2" type="ORF">D9619_000282</name>
</gene>
<keyword evidence="3" id="KW-1185">Reference proteome</keyword>
<dbReference type="OrthoDB" id="3267806at2759"/>
<keyword evidence="1" id="KW-0812">Transmembrane</keyword>
<reference evidence="2 3" key="1">
    <citation type="journal article" date="2020" name="ISME J.">
        <title>Uncovering the hidden diversity of litter-decomposition mechanisms in mushroom-forming fungi.</title>
        <authorList>
            <person name="Floudas D."/>
            <person name="Bentzer J."/>
            <person name="Ahren D."/>
            <person name="Johansson T."/>
            <person name="Persson P."/>
            <person name="Tunlid A."/>
        </authorList>
    </citation>
    <scope>NUCLEOTIDE SEQUENCE [LARGE SCALE GENOMIC DNA]</scope>
    <source>
        <strain evidence="2 3">CBS 101986</strain>
    </source>
</reference>
<evidence type="ECO:0000313" key="2">
    <source>
        <dbReference type="EMBL" id="KAF5321605.1"/>
    </source>
</evidence>
<name>A0A8H5BDZ7_9AGAR</name>
<sequence>MSTSEPLRQWPLLQGIMALTLVSTALYTLNVALAFSCVRQLFAQKTNFTSKRRLTVSCAYCIALVAVASEATIRLNIDMINTIKQLLLAPNHDIRDFPTYPLSLPFAVWGADGILMWRCIILYQFASRPKRIGIYFVLGFLCLSSLACGIVNLSSDLIAGTNTPDSISGNANGTYAVAYDSVTTSFDRGVLLVPAATLGANGTLVVLIAARLVYAHWVLSAAQSDILRSSNRKQSGPYLTAMAICVESSAIILVAAALSFIYILLPDNESPGLRNSWFQPVILLTQLCVLSPLLIIYRVSRGRSDDTITRLEETLVFHHTQHSAVSQSDIDGI</sequence>
<accession>A0A8H5BDZ7</accession>
<feature type="transmembrane region" description="Helical" evidence="1">
    <location>
        <begin position="191"/>
        <end position="217"/>
    </location>
</feature>
<feature type="transmembrane region" description="Helical" evidence="1">
    <location>
        <begin position="238"/>
        <end position="265"/>
    </location>
</feature>
<organism evidence="2 3">
    <name type="scientific">Psilocybe cf. subviscida</name>
    <dbReference type="NCBI Taxonomy" id="2480587"/>
    <lineage>
        <taxon>Eukaryota</taxon>
        <taxon>Fungi</taxon>
        <taxon>Dikarya</taxon>
        <taxon>Basidiomycota</taxon>
        <taxon>Agaricomycotina</taxon>
        <taxon>Agaricomycetes</taxon>
        <taxon>Agaricomycetidae</taxon>
        <taxon>Agaricales</taxon>
        <taxon>Agaricineae</taxon>
        <taxon>Strophariaceae</taxon>
        <taxon>Psilocybe</taxon>
    </lineage>
</organism>
<protein>
    <submittedName>
        <fullName evidence="2">Uncharacterized protein</fullName>
    </submittedName>
</protein>
<evidence type="ECO:0000313" key="3">
    <source>
        <dbReference type="Proteomes" id="UP000567179"/>
    </source>
</evidence>
<keyword evidence="1" id="KW-0472">Membrane</keyword>
<dbReference type="EMBL" id="JAACJJ010000028">
    <property type="protein sequence ID" value="KAF5321605.1"/>
    <property type="molecule type" value="Genomic_DNA"/>
</dbReference>